<evidence type="ECO:0000313" key="3">
    <source>
        <dbReference type="Proteomes" id="UP000548423"/>
    </source>
</evidence>
<dbReference type="Proteomes" id="UP000548423">
    <property type="component" value="Unassembled WGS sequence"/>
</dbReference>
<dbReference type="SUPFAM" id="SSF53448">
    <property type="entry name" value="Nucleotide-diphospho-sugar transferases"/>
    <property type="match status" value="1"/>
</dbReference>
<dbReference type="EMBL" id="JACCBX010000015">
    <property type="protein sequence ID" value="NYE08689.1"/>
    <property type="molecule type" value="Genomic_DNA"/>
</dbReference>
<dbReference type="InterPro" id="IPR029044">
    <property type="entry name" value="Nucleotide-diphossugar_trans"/>
</dbReference>
<dbReference type="PANTHER" id="PTHR43777:SF1">
    <property type="entry name" value="MOLYBDENUM COFACTOR CYTIDYLYLTRANSFERASE"/>
    <property type="match status" value="1"/>
</dbReference>
<feature type="domain" description="MobA-like NTP transferase" evidence="1">
    <location>
        <begin position="9"/>
        <end position="171"/>
    </location>
</feature>
<sequence>MNKQNKIVGIYLAAGKSTRMGKNKLLLPLGRKTVGAYALHTALDSNLHHIAVVARDDDPSIKHWKSLLTEKITVVYCTDSVKGLSRSLNYGIKVANSLKPDGVMILLADQPFIHKKMINQLIAAFIEDGVLYVASSFKDIISPPLLIGKQLFPLLSQLKHDEGVKKLLKDHPSIKGKVIHHKSEELFIDIDTIEEYENVLNNLERYL</sequence>
<evidence type="ECO:0000313" key="2">
    <source>
        <dbReference type="EMBL" id="NYE08689.1"/>
    </source>
</evidence>
<dbReference type="CDD" id="cd04182">
    <property type="entry name" value="GT_2_like_f"/>
    <property type="match status" value="1"/>
</dbReference>
<reference evidence="3" key="1">
    <citation type="submission" date="2020-07" db="EMBL/GenBank/DDBJ databases">
        <authorList>
            <person name="Partida-Martinez L."/>
            <person name="Huntemann M."/>
            <person name="Clum A."/>
            <person name="Wang J."/>
            <person name="Palaniappan K."/>
            <person name="Ritter S."/>
            <person name="Chen I.-M."/>
            <person name="Stamatis D."/>
            <person name="Reddy T."/>
            <person name="O'Malley R."/>
            <person name="Daum C."/>
            <person name="Shapiro N."/>
            <person name="Ivanova N."/>
            <person name="Kyrpides N."/>
            <person name="Woyke T."/>
        </authorList>
    </citation>
    <scope>NUCLEOTIDE SEQUENCE [LARGE SCALE GENOMIC DNA]</scope>
    <source>
        <strain evidence="3">AT2.8</strain>
    </source>
</reference>
<dbReference type="InterPro" id="IPR025877">
    <property type="entry name" value="MobA-like_NTP_Trfase"/>
</dbReference>
<comment type="caution">
    <text evidence="2">The sequence shown here is derived from an EMBL/GenBank/DDBJ whole genome shotgun (WGS) entry which is preliminary data.</text>
</comment>
<accession>A0A852TK62</accession>
<reference evidence="3" key="2">
    <citation type="submission" date="2020-08" db="EMBL/GenBank/DDBJ databases">
        <title>The Agave Microbiome: Exploring the role of microbial communities in plant adaptations to desert environments.</title>
        <authorList>
            <person name="Partida-Martinez L.P."/>
        </authorList>
    </citation>
    <scope>NUCLEOTIDE SEQUENCE [LARGE SCALE GENOMIC DNA]</scope>
    <source>
        <strain evidence="3">AT2.8</strain>
    </source>
</reference>
<dbReference type="PANTHER" id="PTHR43777">
    <property type="entry name" value="MOLYBDENUM COFACTOR CYTIDYLYLTRANSFERASE"/>
    <property type="match status" value="1"/>
</dbReference>
<proteinExistence type="predicted"/>
<protein>
    <submittedName>
        <fullName evidence="2">Xanthine dehydrogenase accessory protein pucB</fullName>
    </submittedName>
</protein>
<evidence type="ECO:0000259" key="1">
    <source>
        <dbReference type="Pfam" id="PF12804"/>
    </source>
</evidence>
<organism evidence="2 3">
    <name type="scientific">Neobacillus niacini</name>
    <dbReference type="NCBI Taxonomy" id="86668"/>
    <lineage>
        <taxon>Bacteria</taxon>
        <taxon>Bacillati</taxon>
        <taxon>Bacillota</taxon>
        <taxon>Bacilli</taxon>
        <taxon>Bacillales</taxon>
        <taxon>Bacillaceae</taxon>
        <taxon>Neobacillus</taxon>
    </lineage>
</organism>
<dbReference type="Gene3D" id="3.90.550.10">
    <property type="entry name" value="Spore Coat Polysaccharide Biosynthesis Protein SpsA, Chain A"/>
    <property type="match status" value="1"/>
</dbReference>
<dbReference type="GO" id="GO:0016779">
    <property type="term" value="F:nucleotidyltransferase activity"/>
    <property type="evidence" value="ECO:0007669"/>
    <property type="project" value="UniProtKB-ARBA"/>
</dbReference>
<gene>
    <name evidence="2" type="ORF">F4694_005538</name>
</gene>
<dbReference type="AlphaFoldDB" id="A0A852TK62"/>
<name>A0A852TK62_9BACI</name>
<dbReference type="Pfam" id="PF12804">
    <property type="entry name" value="NTP_transf_3"/>
    <property type="match status" value="1"/>
</dbReference>